<reference evidence="1 2" key="1">
    <citation type="submission" date="2021-06" db="EMBL/GenBank/DDBJ databases">
        <title>A haploid diamondback moth (Plutella xylostella L.) genome assembly resolves 31 chromosomes and identifies a diamide resistance mutation.</title>
        <authorList>
            <person name="Ward C.M."/>
            <person name="Perry K.D."/>
            <person name="Baker G."/>
            <person name="Powis K."/>
            <person name="Heckel D.G."/>
            <person name="Baxter S.W."/>
        </authorList>
    </citation>
    <scope>NUCLEOTIDE SEQUENCE [LARGE SCALE GENOMIC DNA]</scope>
    <source>
        <strain evidence="1 2">LV</strain>
        <tissue evidence="1">Single pupa</tissue>
    </source>
</reference>
<evidence type="ECO:0000313" key="1">
    <source>
        <dbReference type="EMBL" id="KAG7299962.1"/>
    </source>
</evidence>
<sequence>MTHAPVTPVPGLPRKLIPQNVYLMTIPISWAADIPYAGNYKLSIKIPVAKRNNKDSFRKGAHPTVKCWEFNKLLN</sequence>
<gene>
    <name evidence="1" type="ORF">JYU34_016993</name>
</gene>
<dbReference type="Proteomes" id="UP000823941">
    <property type="component" value="Chromosome 22"/>
</dbReference>
<dbReference type="EMBL" id="JAHIBW010000022">
    <property type="protein sequence ID" value="KAG7299962.1"/>
    <property type="molecule type" value="Genomic_DNA"/>
</dbReference>
<organism evidence="1 2">
    <name type="scientific">Plutella xylostella</name>
    <name type="common">Diamondback moth</name>
    <name type="synonym">Plutella maculipennis</name>
    <dbReference type="NCBI Taxonomy" id="51655"/>
    <lineage>
        <taxon>Eukaryota</taxon>
        <taxon>Metazoa</taxon>
        <taxon>Ecdysozoa</taxon>
        <taxon>Arthropoda</taxon>
        <taxon>Hexapoda</taxon>
        <taxon>Insecta</taxon>
        <taxon>Pterygota</taxon>
        <taxon>Neoptera</taxon>
        <taxon>Endopterygota</taxon>
        <taxon>Lepidoptera</taxon>
        <taxon>Glossata</taxon>
        <taxon>Ditrysia</taxon>
        <taxon>Yponomeutoidea</taxon>
        <taxon>Plutellidae</taxon>
        <taxon>Plutella</taxon>
    </lineage>
</organism>
<name>A0ABQ7Q3Z7_PLUXY</name>
<accession>A0ABQ7Q3Z7</accession>
<keyword evidence="2" id="KW-1185">Reference proteome</keyword>
<comment type="caution">
    <text evidence="1">The sequence shown here is derived from an EMBL/GenBank/DDBJ whole genome shotgun (WGS) entry which is preliminary data.</text>
</comment>
<proteinExistence type="predicted"/>
<evidence type="ECO:0000313" key="2">
    <source>
        <dbReference type="Proteomes" id="UP000823941"/>
    </source>
</evidence>
<protein>
    <submittedName>
        <fullName evidence="1">Uncharacterized protein</fullName>
    </submittedName>
</protein>